<sequence>MGAAARTTDVKTFSQVEDRPTYLVVACNYEYRNTAVLEMVGIDQFRRFVAKFFFDNAVSVRTGNPLKSAGPWMRPL</sequence>
<dbReference type="EMBL" id="MK500336">
    <property type="protein sequence ID" value="QBK86765.1"/>
    <property type="molecule type" value="Genomic_DNA"/>
</dbReference>
<evidence type="ECO:0000313" key="1">
    <source>
        <dbReference type="EMBL" id="QBK86765.1"/>
    </source>
</evidence>
<gene>
    <name evidence="1" type="ORF">LCMAC103_00960</name>
</gene>
<proteinExistence type="predicted"/>
<reference evidence="1" key="1">
    <citation type="journal article" date="2019" name="MBio">
        <title>Virus Genomes from Deep Sea Sediments Expand the Ocean Megavirome and Support Independent Origins of Viral Gigantism.</title>
        <authorList>
            <person name="Backstrom D."/>
            <person name="Yutin N."/>
            <person name="Jorgensen S.L."/>
            <person name="Dharamshi J."/>
            <person name="Homa F."/>
            <person name="Zaremba-Niedwiedzka K."/>
            <person name="Spang A."/>
            <person name="Wolf Y.I."/>
            <person name="Koonin E.V."/>
            <person name="Ettema T.J."/>
        </authorList>
    </citation>
    <scope>NUCLEOTIDE SEQUENCE</scope>
</reference>
<accession>A0A481YVF0</accession>
<name>A0A481YVF0_9VIRU</name>
<organism evidence="1">
    <name type="scientific">Marseillevirus LCMAC103</name>
    <dbReference type="NCBI Taxonomy" id="2506604"/>
    <lineage>
        <taxon>Viruses</taxon>
        <taxon>Varidnaviria</taxon>
        <taxon>Bamfordvirae</taxon>
        <taxon>Nucleocytoviricota</taxon>
        <taxon>Megaviricetes</taxon>
        <taxon>Pimascovirales</taxon>
        <taxon>Pimascovirales incertae sedis</taxon>
        <taxon>Marseilleviridae</taxon>
    </lineage>
</organism>
<protein>
    <submittedName>
        <fullName evidence="1">Uncharacterized protein</fullName>
    </submittedName>
</protein>